<evidence type="ECO:0000313" key="12">
    <source>
        <dbReference type="EMBL" id="KAG5836521.1"/>
    </source>
</evidence>
<dbReference type="PROSITE" id="PS00028">
    <property type="entry name" value="ZINC_FINGER_C2H2_1"/>
    <property type="match status" value="2"/>
</dbReference>
<dbReference type="SMART" id="SM00355">
    <property type="entry name" value="ZnF_C2H2"/>
    <property type="match status" value="3"/>
</dbReference>
<dbReference type="GO" id="GO:0000978">
    <property type="term" value="F:RNA polymerase II cis-regulatory region sequence-specific DNA binding"/>
    <property type="evidence" value="ECO:0007669"/>
    <property type="project" value="TreeGrafter"/>
</dbReference>
<proteinExistence type="predicted"/>
<organism evidence="12 13">
    <name type="scientific">Anguilla anguilla</name>
    <name type="common">European freshwater eel</name>
    <name type="synonym">Muraena anguilla</name>
    <dbReference type="NCBI Taxonomy" id="7936"/>
    <lineage>
        <taxon>Eukaryota</taxon>
        <taxon>Metazoa</taxon>
        <taxon>Chordata</taxon>
        <taxon>Craniata</taxon>
        <taxon>Vertebrata</taxon>
        <taxon>Euteleostomi</taxon>
        <taxon>Actinopterygii</taxon>
        <taxon>Neopterygii</taxon>
        <taxon>Teleostei</taxon>
        <taxon>Anguilliformes</taxon>
        <taxon>Anguillidae</taxon>
        <taxon>Anguilla</taxon>
    </lineage>
</organism>
<comment type="subcellular location">
    <subcellularLocation>
        <location evidence="1">Nucleus</location>
    </subcellularLocation>
</comment>
<keyword evidence="2" id="KW-0479">Metal-binding</keyword>
<dbReference type="PANTHER" id="PTHR24391:SF28">
    <property type="entry name" value="ZINC FINGER E-BOX-BINDING HOMEOBOX 2"/>
    <property type="match status" value="1"/>
</dbReference>
<dbReference type="Pfam" id="PF00096">
    <property type="entry name" value="zf-C2H2"/>
    <property type="match status" value="3"/>
</dbReference>
<keyword evidence="4 9" id="KW-0863">Zinc-finger</keyword>
<evidence type="ECO:0000256" key="4">
    <source>
        <dbReference type="ARBA" id="ARBA00022771"/>
    </source>
</evidence>
<evidence type="ECO:0000256" key="3">
    <source>
        <dbReference type="ARBA" id="ARBA00022737"/>
    </source>
</evidence>
<dbReference type="PANTHER" id="PTHR24391">
    <property type="entry name" value="HISTONE H4 TRANSCRIPTION FACTOR-RELATED"/>
    <property type="match status" value="1"/>
</dbReference>
<keyword evidence="6" id="KW-0238">DNA-binding</keyword>
<feature type="domain" description="C2H2-type" evidence="11">
    <location>
        <begin position="162"/>
        <end position="192"/>
    </location>
</feature>
<keyword evidence="5" id="KW-0862">Zinc</keyword>
<dbReference type="FunFam" id="3.30.160.60:FF:000744">
    <property type="entry name" value="zinc finger E-box-binding homeobox 1"/>
    <property type="match status" value="1"/>
</dbReference>
<comment type="caution">
    <text evidence="12">The sequence shown here is derived from an EMBL/GenBank/DDBJ whole genome shotgun (WGS) entry which is preliminary data.</text>
</comment>
<evidence type="ECO:0000256" key="8">
    <source>
        <dbReference type="ARBA" id="ARBA00023242"/>
    </source>
</evidence>
<feature type="domain" description="C2H2-type" evidence="11">
    <location>
        <begin position="106"/>
        <end position="133"/>
    </location>
</feature>
<keyword evidence="13" id="KW-1185">Reference proteome</keyword>
<dbReference type="InterPro" id="IPR051574">
    <property type="entry name" value="ZnF_E-box_Homeobox"/>
</dbReference>
<sequence length="329" mass="35437">MNRDGLGAGVPPQGRGKAASQAATAPAAPRPQGQRLRTAPPYCPLPYMLESDTESFLKRVHQERQTLLSEALSRGCLDYLPLMEDGAEGEGGPGRKRLKKTDEGLYACDICDKTFQKSSSLLRHKYEHTGKRPHECGICKKAFKHKHHLIEHSRLHSGEKPYQCDKCGKRFSHSGSYSQHMNHRYAYCGRDPADPDPAPDLDPLPLLPLSLYRPRGRELEGVAQEAGPGGARFLSTCSSDRGLREEEEEEEEEEERTVRGGAGAGGPLTDRSLLAQGEEPSGAEPGRGGCGPGGGAGAEREASGMAVAGEGSPQRDGVQERDDGDRGTG</sequence>
<evidence type="ECO:0000256" key="1">
    <source>
        <dbReference type="ARBA" id="ARBA00004123"/>
    </source>
</evidence>
<accession>A0A9D3LT23</accession>
<feature type="domain" description="C2H2-type" evidence="11">
    <location>
        <begin position="134"/>
        <end position="161"/>
    </location>
</feature>
<gene>
    <name evidence="12" type="ORF">ANANG_G00256190</name>
</gene>
<reference evidence="12" key="1">
    <citation type="submission" date="2021-01" db="EMBL/GenBank/DDBJ databases">
        <title>A chromosome-scale assembly of European eel, Anguilla anguilla.</title>
        <authorList>
            <person name="Henkel C."/>
            <person name="Jong-Raadsen S.A."/>
            <person name="Dufour S."/>
            <person name="Weltzien F.-A."/>
            <person name="Palstra A.P."/>
            <person name="Pelster B."/>
            <person name="Spaink H.P."/>
            <person name="Van Den Thillart G.E."/>
            <person name="Jansen H."/>
            <person name="Zahm M."/>
            <person name="Klopp C."/>
            <person name="Cedric C."/>
            <person name="Louis A."/>
            <person name="Berthelot C."/>
            <person name="Parey E."/>
            <person name="Roest Crollius H."/>
            <person name="Montfort J."/>
            <person name="Robinson-Rechavi M."/>
            <person name="Bucao C."/>
            <person name="Bouchez O."/>
            <person name="Gislard M."/>
            <person name="Lluch J."/>
            <person name="Milhes M."/>
            <person name="Lampietro C."/>
            <person name="Lopez Roques C."/>
            <person name="Donnadieu C."/>
            <person name="Braasch I."/>
            <person name="Desvignes T."/>
            <person name="Postlethwait J."/>
            <person name="Bobe J."/>
            <person name="Guiguen Y."/>
            <person name="Dirks R."/>
        </authorList>
    </citation>
    <scope>NUCLEOTIDE SEQUENCE</scope>
    <source>
        <strain evidence="12">Tag_6206</strain>
        <tissue evidence="12">Liver</tissue>
    </source>
</reference>
<evidence type="ECO:0000256" key="9">
    <source>
        <dbReference type="PROSITE-ProRule" id="PRU00042"/>
    </source>
</evidence>
<dbReference type="InterPro" id="IPR036236">
    <property type="entry name" value="Znf_C2H2_sf"/>
</dbReference>
<keyword evidence="8" id="KW-0539">Nucleus</keyword>
<dbReference type="AlphaFoldDB" id="A0A9D3LT23"/>
<dbReference type="FunFam" id="3.30.160.60:FF:000013">
    <property type="entry name" value="Putative zinc finger E-box-binding homeobox 2"/>
    <property type="match status" value="1"/>
</dbReference>
<dbReference type="GO" id="GO:0000122">
    <property type="term" value="P:negative regulation of transcription by RNA polymerase II"/>
    <property type="evidence" value="ECO:0007669"/>
    <property type="project" value="UniProtKB-ARBA"/>
</dbReference>
<protein>
    <recommendedName>
        <fullName evidence="11">C2H2-type domain-containing protein</fullName>
    </recommendedName>
</protein>
<dbReference type="EMBL" id="JAFIRN010000014">
    <property type="protein sequence ID" value="KAG5836521.1"/>
    <property type="molecule type" value="Genomic_DNA"/>
</dbReference>
<keyword evidence="7" id="KW-0371">Homeobox</keyword>
<evidence type="ECO:0000259" key="11">
    <source>
        <dbReference type="PROSITE" id="PS50157"/>
    </source>
</evidence>
<feature type="region of interest" description="Disordered" evidence="10">
    <location>
        <begin position="1"/>
        <end position="39"/>
    </location>
</feature>
<name>A0A9D3LT23_ANGAN</name>
<feature type="compositionally biased region" description="Basic and acidic residues" evidence="10">
    <location>
        <begin position="317"/>
        <end position="329"/>
    </location>
</feature>
<dbReference type="PROSITE" id="PS50157">
    <property type="entry name" value="ZINC_FINGER_C2H2_2"/>
    <property type="match status" value="3"/>
</dbReference>
<feature type="compositionally biased region" description="Acidic residues" evidence="10">
    <location>
        <begin position="245"/>
        <end position="255"/>
    </location>
</feature>
<feature type="compositionally biased region" description="Low complexity" evidence="10">
    <location>
        <begin position="18"/>
        <end position="37"/>
    </location>
</feature>
<feature type="region of interest" description="Disordered" evidence="10">
    <location>
        <begin position="221"/>
        <end position="329"/>
    </location>
</feature>
<evidence type="ECO:0000256" key="5">
    <source>
        <dbReference type="ARBA" id="ARBA00022833"/>
    </source>
</evidence>
<dbReference type="Proteomes" id="UP001044222">
    <property type="component" value="Chromosome 14"/>
</dbReference>
<dbReference type="GO" id="GO:0005634">
    <property type="term" value="C:nucleus"/>
    <property type="evidence" value="ECO:0007669"/>
    <property type="project" value="UniProtKB-SubCell"/>
</dbReference>
<evidence type="ECO:0000256" key="10">
    <source>
        <dbReference type="SAM" id="MobiDB-lite"/>
    </source>
</evidence>
<dbReference type="SUPFAM" id="SSF57667">
    <property type="entry name" value="beta-beta-alpha zinc fingers"/>
    <property type="match status" value="2"/>
</dbReference>
<evidence type="ECO:0000256" key="2">
    <source>
        <dbReference type="ARBA" id="ARBA00022723"/>
    </source>
</evidence>
<dbReference type="Gene3D" id="3.30.160.60">
    <property type="entry name" value="Classic Zinc Finger"/>
    <property type="match status" value="3"/>
</dbReference>
<dbReference type="GO" id="GO:0000981">
    <property type="term" value="F:DNA-binding transcription factor activity, RNA polymerase II-specific"/>
    <property type="evidence" value="ECO:0007669"/>
    <property type="project" value="TreeGrafter"/>
</dbReference>
<dbReference type="GO" id="GO:0008270">
    <property type="term" value="F:zinc ion binding"/>
    <property type="evidence" value="ECO:0007669"/>
    <property type="project" value="UniProtKB-KW"/>
</dbReference>
<evidence type="ECO:0000256" key="6">
    <source>
        <dbReference type="ARBA" id="ARBA00023125"/>
    </source>
</evidence>
<dbReference type="FunFam" id="3.30.160.60:FF:000145">
    <property type="entry name" value="Zinc finger protein 574"/>
    <property type="match status" value="1"/>
</dbReference>
<evidence type="ECO:0000256" key="7">
    <source>
        <dbReference type="ARBA" id="ARBA00023155"/>
    </source>
</evidence>
<feature type="compositionally biased region" description="Gly residues" evidence="10">
    <location>
        <begin position="285"/>
        <end position="297"/>
    </location>
</feature>
<keyword evidence="3" id="KW-0677">Repeat</keyword>
<dbReference type="InterPro" id="IPR013087">
    <property type="entry name" value="Znf_C2H2_type"/>
</dbReference>
<evidence type="ECO:0000313" key="13">
    <source>
        <dbReference type="Proteomes" id="UP001044222"/>
    </source>
</evidence>